<comment type="caution">
    <text evidence="2">The sequence shown here is derived from an EMBL/GenBank/DDBJ whole genome shotgun (WGS) entry which is preliminary data.</text>
</comment>
<dbReference type="AlphaFoldDB" id="A0A200QZ80"/>
<keyword evidence="3" id="KW-1185">Reference proteome</keyword>
<proteinExistence type="predicted"/>
<sequence length="197" mass="21980">MEEGMNRPMIVGDPPCSLSVLRVLILATDLVLTPVIVDIIAKIAQLQDLVEPNKEIIDGILKNFRLLLGTAETQLNSKGWLAKIDGSWKRPLINWFYVILIYTVVVTFVLILIKENLDGVGTVARTEDHIRGRRLQGFGLTLISSIVSVAIFTGFGFGRNQINRGTGSEFVTEIVALGYVCMKWRTTNRGGRKINFY</sequence>
<evidence type="ECO:0000256" key="1">
    <source>
        <dbReference type="SAM" id="Phobius"/>
    </source>
</evidence>
<gene>
    <name evidence="2" type="ORF">BVC80_1829g43</name>
</gene>
<keyword evidence="1" id="KW-0812">Transmembrane</keyword>
<accession>A0A200QZ80</accession>
<reference evidence="2 3" key="1">
    <citation type="journal article" date="2017" name="Mol. Plant">
        <title>The Genome of Medicinal Plant Macleaya cordata Provides New Insights into Benzylisoquinoline Alkaloids Metabolism.</title>
        <authorList>
            <person name="Liu X."/>
            <person name="Liu Y."/>
            <person name="Huang P."/>
            <person name="Ma Y."/>
            <person name="Qing Z."/>
            <person name="Tang Q."/>
            <person name="Cao H."/>
            <person name="Cheng P."/>
            <person name="Zheng Y."/>
            <person name="Yuan Z."/>
            <person name="Zhou Y."/>
            <person name="Liu J."/>
            <person name="Tang Z."/>
            <person name="Zhuo Y."/>
            <person name="Zhang Y."/>
            <person name="Yu L."/>
            <person name="Huang J."/>
            <person name="Yang P."/>
            <person name="Peng Q."/>
            <person name="Zhang J."/>
            <person name="Jiang W."/>
            <person name="Zhang Z."/>
            <person name="Lin K."/>
            <person name="Ro D.K."/>
            <person name="Chen X."/>
            <person name="Xiong X."/>
            <person name="Shang Y."/>
            <person name="Huang S."/>
            <person name="Zeng J."/>
        </authorList>
    </citation>
    <scope>NUCLEOTIDE SEQUENCE [LARGE SCALE GENOMIC DNA]</scope>
    <source>
        <strain evidence="3">cv. BLH2017</strain>
        <tissue evidence="2">Root</tissue>
    </source>
</reference>
<protein>
    <submittedName>
        <fullName evidence="2">Uncharacterized protein</fullName>
    </submittedName>
</protein>
<evidence type="ECO:0000313" key="3">
    <source>
        <dbReference type="Proteomes" id="UP000195402"/>
    </source>
</evidence>
<dbReference type="OrthoDB" id="737323at2759"/>
<dbReference type="EMBL" id="MVGT01000735">
    <property type="protein sequence ID" value="OVA15748.1"/>
    <property type="molecule type" value="Genomic_DNA"/>
</dbReference>
<name>A0A200QZ80_MACCD</name>
<dbReference type="Proteomes" id="UP000195402">
    <property type="component" value="Unassembled WGS sequence"/>
</dbReference>
<evidence type="ECO:0000313" key="2">
    <source>
        <dbReference type="EMBL" id="OVA15748.1"/>
    </source>
</evidence>
<keyword evidence="1" id="KW-1133">Transmembrane helix</keyword>
<feature type="transmembrane region" description="Helical" evidence="1">
    <location>
        <begin position="138"/>
        <end position="158"/>
    </location>
</feature>
<organism evidence="2 3">
    <name type="scientific">Macleaya cordata</name>
    <name type="common">Five-seeded plume-poppy</name>
    <name type="synonym">Bocconia cordata</name>
    <dbReference type="NCBI Taxonomy" id="56857"/>
    <lineage>
        <taxon>Eukaryota</taxon>
        <taxon>Viridiplantae</taxon>
        <taxon>Streptophyta</taxon>
        <taxon>Embryophyta</taxon>
        <taxon>Tracheophyta</taxon>
        <taxon>Spermatophyta</taxon>
        <taxon>Magnoliopsida</taxon>
        <taxon>Ranunculales</taxon>
        <taxon>Papaveraceae</taxon>
        <taxon>Papaveroideae</taxon>
        <taxon>Macleaya</taxon>
    </lineage>
</organism>
<feature type="transmembrane region" description="Helical" evidence="1">
    <location>
        <begin position="92"/>
        <end position="113"/>
    </location>
</feature>
<keyword evidence="1" id="KW-0472">Membrane</keyword>
<dbReference type="InParanoid" id="A0A200QZ80"/>